<dbReference type="RefSeq" id="WP_154238140.1">
    <property type="nucleotide sequence ID" value="NZ_WKPI01000003.1"/>
</dbReference>
<feature type="domain" description="FMN-binding" evidence="9">
    <location>
        <begin position="47"/>
        <end position="120"/>
    </location>
</feature>
<dbReference type="InterPro" id="IPR036188">
    <property type="entry name" value="FAD/NAD-bd_sf"/>
</dbReference>
<dbReference type="Gene3D" id="3.90.700.10">
    <property type="entry name" value="Succinate dehydrogenase/fumarate reductase flavoprotein, catalytic domain"/>
    <property type="match status" value="1"/>
</dbReference>
<feature type="chain" id="PRO_5039744110" description="Urocanate reductase" evidence="8">
    <location>
        <begin position="21"/>
        <end position="595"/>
    </location>
</feature>
<dbReference type="EC" id="1.3.99.33" evidence="2 8"/>
<dbReference type="PANTHER" id="PTHR43400">
    <property type="entry name" value="FUMARATE REDUCTASE"/>
    <property type="match status" value="1"/>
</dbReference>
<evidence type="ECO:0000256" key="3">
    <source>
        <dbReference type="ARBA" id="ARBA00015872"/>
    </source>
</evidence>
<dbReference type="GO" id="GO:0016020">
    <property type="term" value="C:membrane"/>
    <property type="evidence" value="ECO:0007669"/>
    <property type="project" value="InterPro"/>
</dbReference>
<dbReference type="PANTHER" id="PTHR43400:SF7">
    <property type="entry name" value="FAD-DEPENDENT OXIDOREDUCTASE 2 FAD BINDING DOMAIN-CONTAINING PROTEIN"/>
    <property type="match status" value="1"/>
</dbReference>
<dbReference type="Proteomes" id="UP000433575">
    <property type="component" value="Unassembled WGS sequence"/>
</dbReference>
<comment type="cofactor">
    <cofactor evidence="8">
        <name>FAD</name>
        <dbReference type="ChEBI" id="CHEBI:57692"/>
    </cofactor>
    <text evidence="8">Binds 1 FAD per subunit.</text>
</comment>
<comment type="similarity">
    <text evidence="1 8">Belongs to the FAD-dependent oxidoreductase 2 family. FRD/SDH subfamily.</text>
</comment>
<dbReference type="Proteomes" id="UP000480929">
    <property type="component" value="Unassembled WGS sequence"/>
</dbReference>
<evidence type="ECO:0000256" key="7">
    <source>
        <dbReference type="ARBA" id="ARBA00049922"/>
    </source>
</evidence>
<keyword evidence="5 8" id="KW-0274">FAD</keyword>
<feature type="signal peptide" evidence="8">
    <location>
        <begin position="1"/>
        <end position="20"/>
    </location>
</feature>
<organism evidence="10 12">
    <name type="scientific">Holdemania massiliensis</name>
    <dbReference type="NCBI Taxonomy" id="1468449"/>
    <lineage>
        <taxon>Bacteria</taxon>
        <taxon>Bacillati</taxon>
        <taxon>Bacillota</taxon>
        <taxon>Erysipelotrichia</taxon>
        <taxon>Erysipelotrichales</taxon>
        <taxon>Erysipelotrichaceae</taxon>
        <taxon>Holdemania</taxon>
    </lineage>
</organism>
<evidence type="ECO:0000256" key="2">
    <source>
        <dbReference type="ARBA" id="ARBA00013137"/>
    </source>
</evidence>
<evidence type="ECO:0000259" key="9">
    <source>
        <dbReference type="SMART" id="SM00900"/>
    </source>
</evidence>
<comment type="cofactor">
    <cofactor evidence="8">
        <name>FMN</name>
        <dbReference type="ChEBI" id="CHEBI:58210"/>
    </cofactor>
    <text evidence="8">Binds 1 or 2 FMN covalently per subunit.</text>
</comment>
<dbReference type="Gene3D" id="3.90.1010.20">
    <property type="match status" value="1"/>
</dbReference>
<dbReference type="OrthoDB" id="9806724at2"/>
<dbReference type="PROSITE" id="PS51257">
    <property type="entry name" value="PROKAR_LIPOPROTEIN"/>
    <property type="match status" value="1"/>
</dbReference>
<dbReference type="AlphaFoldDB" id="A0A6N7S430"/>
<reference evidence="12 13" key="1">
    <citation type="journal article" date="2019" name="Nat. Med.">
        <title>A library of human gut bacterial isolates paired with longitudinal multiomics data enables mechanistic microbiome research.</title>
        <authorList>
            <person name="Poyet M."/>
            <person name="Groussin M."/>
            <person name="Gibbons S.M."/>
            <person name="Avila-Pacheco J."/>
            <person name="Jiang X."/>
            <person name="Kearney S.M."/>
            <person name="Perrotta A.R."/>
            <person name="Berdy B."/>
            <person name="Zhao S."/>
            <person name="Lieberman T.D."/>
            <person name="Swanson P.K."/>
            <person name="Smith M."/>
            <person name="Roesemann S."/>
            <person name="Alexander J.E."/>
            <person name="Rich S.A."/>
            <person name="Livny J."/>
            <person name="Vlamakis H."/>
            <person name="Clish C."/>
            <person name="Bullock K."/>
            <person name="Deik A."/>
            <person name="Scott J."/>
            <person name="Pierce K.A."/>
            <person name="Xavier R.J."/>
            <person name="Alm E.J."/>
        </authorList>
    </citation>
    <scope>NUCLEOTIDE SEQUENCE [LARGE SCALE GENOMIC DNA]</scope>
    <source>
        <strain evidence="10 12">BIOML-A4</strain>
        <strain evidence="11 13">BIOML-A5</strain>
    </source>
</reference>
<dbReference type="PRINTS" id="PR00368">
    <property type="entry name" value="FADPNR"/>
</dbReference>
<dbReference type="SUPFAM" id="SSF51905">
    <property type="entry name" value="FAD/NAD(P)-binding domain"/>
    <property type="match status" value="1"/>
</dbReference>
<evidence type="ECO:0000313" key="13">
    <source>
        <dbReference type="Proteomes" id="UP000480929"/>
    </source>
</evidence>
<evidence type="ECO:0000313" key="12">
    <source>
        <dbReference type="Proteomes" id="UP000433575"/>
    </source>
</evidence>
<evidence type="ECO:0000256" key="8">
    <source>
        <dbReference type="RuleBase" id="RU366062"/>
    </source>
</evidence>
<dbReference type="InterPro" id="IPR007329">
    <property type="entry name" value="FMN-bd"/>
</dbReference>
<evidence type="ECO:0000256" key="6">
    <source>
        <dbReference type="ARBA" id="ARBA00023002"/>
    </source>
</evidence>
<comment type="catalytic activity">
    <reaction evidence="7 8">
        <text>dihydrourocanate + A = urocanate + AH2</text>
        <dbReference type="Rhea" id="RHEA:36059"/>
        <dbReference type="ChEBI" id="CHEBI:13193"/>
        <dbReference type="ChEBI" id="CHEBI:17499"/>
        <dbReference type="ChEBI" id="CHEBI:27247"/>
        <dbReference type="ChEBI" id="CHEBI:72991"/>
        <dbReference type="EC" id="1.3.99.33"/>
    </reaction>
</comment>
<keyword evidence="13" id="KW-1185">Reference proteome</keyword>
<dbReference type="GO" id="GO:0010181">
    <property type="term" value="F:FMN binding"/>
    <property type="evidence" value="ECO:0007669"/>
    <property type="project" value="InterPro"/>
</dbReference>
<comment type="caution">
    <text evidence="10">The sequence shown here is derived from an EMBL/GenBank/DDBJ whole genome shotgun (WGS) entry which is preliminary data.</text>
</comment>
<keyword evidence="6 8" id="KW-0560">Oxidoreductase</keyword>
<evidence type="ECO:0000256" key="4">
    <source>
        <dbReference type="ARBA" id="ARBA00022630"/>
    </source>
</evidence>
<dbReference type="InterPro" id="IPR027477">
    <property type="entry name" value="Succ_DH/fumarate_Rdtase_cat_sf"/>
</dbReference>
<dbReference type="SMART" id="SM00900">
    <property type="entry name" value="FMN_bind"/>
    <property type="match status" value="1"/>
</dbReference>
<name>A0A6N7S430_9FIRM</name>
<dbReference type="Pfam" id="PF04205">
    <property type="entry name" value="FMN_bind"/>
    <property type="match status" value="1"/>
</dbReference>
<accession>A0A6N7S430</accession>
<sequence length="595" mass="62601">MKKLCALMLSGLLILGLAGCGDQSKTPAQPSTANAIADGTYAGEGNGRGGIIGVEVTIKDDTITAITITKNDETAGIDKAMDTLTEAILATNSVDQDAVSGATATSNGFLEAVNNALAAAGASKEMLKKIDAGTPESTERTAKEETHDVVVIGAGGAGFAAAITAKMNGADVIIVEKMPMAGGNTLISGAEYAAPGNWLQAAEGIEDSAELMAQDMLTGGDHLNDPELVKVVADNALAGAEWLRDTCNVVWEDELMFFGGHSVKRSLIPLGASGAEIIKKEQAKAEELGIPLLLDTRATELITDETGRVIGVKAEGKNTDYTFTAKNVILTTGGFGSNIEMRKQYDPQIDESILSTNSVGSTGDGITMATKVGANLVGMEYIQTYPICDPTTGALLYYDDARLYGYTVIVNKEGKRFVEELGRRDVMSMAIKDQTGHVCYELVDQNGFDLSKLQENHAAELDYLTQAGLMVKADTLEEAANFFGIDAEELKKTVENYNSYVEAGVDPEFNKRSMPAKIETGPYYIVKAAPAVHHTMGGVQINANAQVINQDGGVIEGLYAAGEVTGGIHGTNRLGSDALADITVFGRIAGENASK</sequence>
<protein>
    <recommendedName>
        <fullName evidence="3 8">Urocanate reductase</fullName>
        <ecNumber evidence="2 8">1.3.99.33</ecNumber>
    </recommendedName>
</protein>
<dbReference type="GO" id="GO:0033765">
    <property type="term" value="F:steroid dehydrogenase activity, acting on the CH-CH group of donors"/>
    <property type="evidence" value="ECO:0007669"/>
    <property type="project" value="UniProtKB-ARBA"/>
</dbReference>
<dbReference type="Gene3D" id="3.50.50.60">
    <property type="entry name" value="FAD/NAD(P)-binding domain"/>
    <property type="match status" value="1"/>
</dbReference>
<dbReference type="InterPro" id="IPR050315">
    <property type="entry name" value="FAD-oxidoreductase_2"/>
</dbReference>
<evidence type="ECO:0000313" key="10">
    <source>
        <dbReference type="EMBL" id="MSA88631.1"/>
    </source>
</evidence>
<gene>
    <name evidence="11" type="ORF">GKD88_03490</name>
    <name evidence="10" type="ORF">GKE08_04760</name>
</gene>
<dbReference type="SUPFAM" id="SSF56425">
    <property type="entry name" value="Succinate dehydrogenase/fumarate reductase flavoprotein, catalytic domain"/>
    <property type="match status" value="1"/>
</dbReference>
<dbReference type="InterPro" id="IPR003953">
    <property type="entry name" value="FAD-dep_OxRdtase_2_FAD-bd"/>
</dbReference>
<dbReference type="InterPro" id="IPR010960">
    <property type="entry name" value="Flavocytochrome_c"/>
</dbReference>
<keyword evidence="4 8" id="KW-0285">Flavoprotein</keyword>
<dbReference type="EMBL" id="WKPJ01000004">
    <property type="protein sequence ID" value="MSA88631.1"/>
    <property type="molecule type" value="Genomic_DNA"/>
</dbReference>
<dbReference type="EMBL" id="WKPI01000003">
    <property type="protein sequence ID" value="MSC32178.1"/>
    <property type="molecule type" value="Genomic_DNA"/>
</dbReference>
<dbReference type="Pfam" id="PF00890">
    <property type="entry name" value="FAD_binding_2"/>
    <property type="match status" value="1"/>
</dbReference>
<proteinExistence type="inferred from homology"/>
<keyword evidence="8" id="KW-0732">Signal</keyword>
<evidence type="ECO:0000256" key="1">
    <source>
        <dbReference type="ARBA" id="ARBA00008040"/>
    </source>
</evidence>
<evidence type="ECO:0000256" key="5">
    <source>
        <dbReference type="ARBA" id="ARBA00022827"/>
    </source>
</evidence>
<evidence type="ECO:0000313" key="11">
    <source>
        <dbReference type="EMBL" id="MSC32178.1"/>
    </source>
</evidence>
<dbReference type="NCBIfam" id="TIGR01813">
    <property type="entry name" value="flavo_cyto_c"/>
    <property type="match status" value="1"/>
</dbReference>